<evidence type="ECO:0000256" key="1">
    <source>
        <dbReference type="SAM" id="SignalP"/>
    </source>
</evidence>
<keyword evidence="1" id="KW-0732">Signal</keyword>
<evidence type="ECO:0000313" key="4">
    <source>
        <dbReference type="Proteomes" id="UP000652760"/>
    </source>
</evidence>
<dbReference type="EMBL" id="JAENHM010000004">
    <property type="protein sequence ID" value="MBK1836054.1"/>
    <property type="molecule type" value="Genomic_DNA"/>
</dbReference>
<dbReference type="GO" id="GO:0004497">
    <property type="term" value="F:monooxygenase activity"/>
    <property type="evidence" value="ECO:0007669"/>
    <property type="project" value="UniProtKB-KW"/>
</dbReference>
<dbReference type="PANTHER" id="PTHR33336:SF3">
    <property type="entry name" value="ABM DOMAIN-CONTAINING PROTEIN"/>
    <property type="match status" value="1"/>
</dbReference>
<dbReference type="PROSITE" id="PS51725">
    <property type="entry name" value="ABM"/>
    <property type="match status" value="1"/>
</dbReference>
<organism evidence="3 4">
    <name type="scientific">Azospirillum endophyticum</name>
    <dbReference type="NCBI Taxonomy" id="2800326"/>
    <lineage>
        <taxon>Bacteria</taxon>
        <taxon>Pseudomonadati</taxon>
        <taxon>Pseudomonadota</taxon>
        <taxon>Alphaproteobacteria</taxon>
        <taxon>Rhodospirillales</taxon>
        <taxon>Azospirillaceae</taxon>
        <taxon>Azospirillum</taxon>
    </lineage>
</organism>
<gene>
    <name evidence="3" type="ORF">JHL17_01400</name>
</gene>
<keyword evidence="3" id="KW-0503">Monooxygenase</keyword>
<accession>A0ABS1EY10</accession>
<feature type="domain" description="ABM" evidence="2">
    <location>
        <begin position="44"/>
        <end position="135"/>
    </location>
</feature>
<keyword evidence="4" id="KW-1185">Reference proteome</keyword>
<dbReference type="InterPro" id="IPR007138">
    <property type="entry name" value="ABM_dom"/>
</dbReference>
<protein>
    <submittedName>
        <fullName evidence="3">Antibiotic biosynthesis monooxygenase</fullName>
    </submittedName>
</protein>
<reference evidence="4" key="1">
    <citation type="submission" date="2021-01" db="EMBL/GenBank/DDBJ databases">
        <title>Genome public.</title>
        <authorList>
            <person name="Liu C."/>
            <person name="Sun Q."/>
        </authorList>
    </citation>
    <scope>NUCLEOTIDE SEQUENCE [LARGE SCALE GENOMIC DNA]</scope>
    <source>
        <strain evidence="4">YIM B02556</strain>
    </source>
</reference>
<dbReference type="InterPro" id="IPR050744">
    <property type="entry name" value="AI-2_Isomerase_LsrG"/>
</dbReference>
<evidence type="ECO:0000313" key="3">
    <source>
        <dbReference type="EMBL" id="MBK1836054.1"/>
    </source>
</evidence>
<evidence type="ECO:0000259" key="2">
    <source>
        <dbReference type="PROSITE" id="PS51725"/>
    </source>
</evidence>
<dbReference type="PANTHER" id="PTHR33336">
    <property type="entry name" value="QUINOL MONOOXYGENASE YGIN-RELATED"/>
    <property type="match status" value="1"/>
</dbReference>
<sequence>MRIPFITLALPALLMAAIPAQAPAQESAAPREGVHYARIPQGAWSIVAQVRAKPGKAAELREATLPLVASVRSDPKNLVYFLQEDRVEPGHFIFYEIFATREDFEAHNAMPYVQAWFAKLPELAEGGVEVMRMEVLGQSRP</sequence>
<dbReference type="SUPFAM" id="SSF54909">
    <property type="entry name" value="Dimeric alpha+beta barrel"/>
    <property type="match status" value="1"/>
</dbReference>
<name>A0ABS1EY10_9PROT</name>
<dbReference type="InterPro" id="IPR011008">
    <property type="entry name" value="Dimeric_a/b-barrel"/>
</dbReference>
<dbReference type="Gene3D" id="3.30.70.100">
    <property type="match status" value="1"/>
</dbReference>
<comment type="caution">
    <text evidence="3">The sequence shown here is derived from an EMBL/GenBank/DDBJ whole genome shotgun (WGS) entry which is preliminary data.</text>
</comment>
<keyword evidence="3" id="KW-0560">Oxidoreductase</keyword>
<proteinExistence type="predicted"/>
<feature type="signal peptide" evidence="1">
    <location>
        <begin position="1"/>
        <end position="22"/>
    </location>
</feature>
<dbReference type="Proteomes" id="UP000652760">
    <property type="component" value="Unassembled WGS sequence"/>
</dbReference>
<dbReference type="RefSeq" id="WP_200190268.1">
    <property type="nucleotide sequence ID" value="NZ_JAENHM010000004.1"/>
</dbReference>
<feature type="chain" id="PRO_5045912582" evidence="1">
    <location>
        <begin position="23"/>
        <end position="141"/>
    </location>
</feature>
<dbReference type="Pfam" id="PF03992">
    <property type="entry name" value="ABM"/>
    <property type="match status" value="1"/>
</dbReference>